<accession>A0A5A7N148</accession>
<evidence type="ECO:0000313" key="2">
    <source>
        <dbReference type="Proteomes" id="UP000325187"/>
    </source>
</evidence>
<keyword evidence="2" id="KW-1185">Reference proteome</keyword>
<evidence type="ECO:0000313" key="1">
    <source>
        <dbReference type="EMBL" id="GER01983.1"/>
    </source>
</evidence>
<organism evidence="1 2">
    <name type="scientific">Iodidimonas gelatinilytica</name>
    <dbReference type="NCBI Taxonomy" id="1236966"/>
    <lineage>
        <taxon>Bacteria</taxon>
        <taxon>Pseudomonadati</taxon>
        <taxon>Pseudomonadota</taxon>
        <taxon>Alphaproteobacteria</taxon>
        <taxon>Iodidimonadales</taxon>
        <taxon>Iodidimonadaceae</taxon>
        <taxon>Iodidimonas</taxon>
    </lineage>
</organism>
<sequence>MMEVELLKRQWTERAEHWDVMRRYLLGEPHGSRSSLFVDQDTAMTIKKIYVAMIESGMYGPLKME</sequence>
<gene>
    <name evidence="1" type="ORF">JCM17845_26060</name>
</gene>
<dbReference type="EMBL" id="BKCM01000015">
    <property type="protein sequence ID" value="GER01983.1"/>
    <property type="molecule type" value="Genomic_DNA"/>
</dbReference>
<dbReference type="AlphaFoldDB" id="A0A5A7N148"/>
<protein>
    <submittedName>
        <fullName evidence="1">Uncharacterized protein</fullName>
    </submittedName>
</protein>
<dbReference type="Proteomes" id="UP000325187">
    <property type="component" value="Unassembled WGS sequence"/>
</dbReference>
<proteinExistence type="predicted"/>
<comment type="caution">
    <text evidence="1">The sequence shown here is derived from an EMBL/GenBank/DDBJ whole genome shotgun (WGS) entry which is preliminary data.</text>
</comment>
<name>A0A5A7N148_9PROT</name>
<reference evidence="1 2" key="1">
    <citation type="submission" date="2019-09" db="EMBL/GenBank/DDBJ databases">
        <title>NBRP : Genome information of microbial organism related human and environment.</title>
        <authorList>
            <person name="Hattori M."/>
            <person name="Oshima K."/>
            <person name="Inaba H."/>
            <person name="Suda W."/>
            <person name="Sakamoto M."/>
            <person name="Iino T."/>
            <person name="Kitahara M."/>
            <person name="Oshida Y."/>
            <person name="Iida T."/>
            <person name="Kudo T."/>
            <person name="Itoh T."/>
            <person name="Ohkuma M."/>
        </authorList>
    </citation>
    <scope>NUCLEOTIDE SEQUENCE [LARGE SCALE GENOMIC DNA]</scope>
    <source>
        <strain evidence="1 2">Mie-1</strain>
    </source>
</reference>